<keyword evidence="6" id="KW-1185">Reference proteome</keyword>
<dbReference type="SMART" id="SM00342">
    <property type="entry name" value="HTH_ARAC"/>
    <property type="match status" value="1"/>
</dbReference>
<protein>
    <submittedName>
        <fullName evidence="5">Helix-turn-helix domain-containing protein</fullName>
    </submittedName>
</protein>
<dbReference type="Gene3D" id="1.10.10.60">
    <property type="entry name" value="Homeodomain-like"/>
    <property type="match status" value="1"/>
</dbReference>
<keyword evidence="3" id="KW-0804">Transcription</keyword>
<dbReference type="RefSeq" id="WP_155036604.1">
    <property type="nucleotide sequence ID" value="NZ_JAYMMG010000008.1"/>
</dbReference>
<keyword evidence="2" id="KW-0238">DNA-binding</keyword>
<dbReference type="InterPro" id="IPR018062">
    <property type="entry name" value="HTH_AraC-typ_CS"/>
</dbReference>
<dbReference type="SUPFAM" id="SSF46689">
    <property type="entry name" value="Homeodomain-like"/>
    <property type="match status" value="1"/>
</dbReference>
<dbReference type="PROSITE" id="PS01124">
    <property type="entry name" value="HTH_ARAC_FAMILY_2"/>
    <property type="match status" value="1"/>
</dbReference>
<dbReference type="InterPro" id="IPR009057">
    <property type="entry name" value="Homeodomain-like_sf"/>
</dbReference>
<dbReference type="GO" id="GO:0043565">
    <property type="term" value="F:sequence-specific DNA binding"/>
    <property type="evidence" value="ECO:0007669"/>
    <property type="project" value="InterPro"/>
</dbReference>
<reference evidence="5 6" key="1">
    <citation type="journal article" date="2006" name="Int. J. Syst. Evol. Microbiol.">
        <title>Myroides pelagicus sp. nov., isolated from seawater in Thailand.</title>
        <authorList>
            <person name="Yoon J."/>
            <person name="Maneerat S."/>
            <person name="Kawai F."/>
            <person name="Yokota A."/>
        </authorList>
    </citation>
    <scope>NUCLEOTIDE SEQUENCE [LARGE SCALE GENOMIC DNA]</scope>
    <source>
        <strain evidence="5 6">SM1T</strain>
    </source>
</reference>
<evidence type="ECO:0000313" key="5">
    <source>
        <dbReference type="EMBL" id="MTH30622.1"/>
    </source>
</evidence>
<sequence length="186" mass="21660">MIIYIKNMVCTRCKMAVESLFVELGYTIQKMDLGEVELKEKLTPVQLEKIKEKLEAIGFELLDDRKSKTVTKIKTLLIELVQKHNAYLETPLSTYISERMKLDYHNMSALFSSLESTTIEQYFITLKIERVKELLVYDEISLKEIAYLLNYSSVAHLSKQFKKVTGLTPTHFKTTGNQRRKLIDKI</sequence>
<organism evidence="5 6">
    <name type="scientific">Myroides pelagicus</name>
    <dbReference type="NCBI Taxonomy" id="270914"/>
    <lineage>
        <taxon>Bacteria</taxon>
        <taxon>Pseudomonadati</taxon>
        <taxon>Bacteroidota</taxon>
        <taxon>Flavobacteriia</taxon>
        <taxon>Flavobacteriales</taxon>
        <taxon>Flavobacteriaceae</taxon>
        <taxon>Myroides</taxon>
    </lineage>
</organism>
<dbReference type="OrthoDB" id="952277at2"/>
<dbReference type="PANTHER" id="PTHR43280:SF28">
    <property type="entry name" value="HTH-TYPE TRANSCRIPTIONAL ACTIVATOR RHAS"/>
    <property type="match status" value="1"/>
</dbReference>
<dbReference type="InterPro" id="IPR018060">
    <property type="entry name" value="HTH_AraC"/>
</dbReference>
<keyword evidence="1" id="KW-0805">Transcription regulation</keyword>
<evidence type="ECO:0000256" key="1">
    <source>
        <dbReference type="ARBA" id="ARBA00023015"/>
    </source>
</evidence>
<dbReference type="EMBL" id="WMJY01000033">
    <property type="protein sequence ID" value="MTH30622.1"/>
    <property type="molecule type" value="Genomic_DNA"/>
</dbReference>
<dbReference type="Gene3D" id="3.30.70.100">
    <property type="match status" value="1"/>
</dbReference>
<evidence type="ECO:0000256" key="2">
    <source>
        <dbReference type="ARBA" id="ARBA00023125"/>
    </source>
</evidence>
<evidence type="ECO:0000256" key="3">
    <source>
        <dbReference type="ARBA" id="ARBA00023163"/>
    </source>
</evidence>
<dbReference type="GO" id="GO:0003700">
    <property type="term" value="F:DNA-binding transcription factor activity"/>
    <property type="evidence" value="ECO:0007669"/>
    <property type="project" value="InterPro"/>
</dbReference>
<accession>A0A7K1GNY2</accession>
<evidence type="ECO:0000259" key="4">
    <source>
        <dbReference type="PROSITE" id="PS01124"/>
    </source>
</evidence>
<dbReference type="Proteomes" id="UP000488936">
    <property type="component" value="Unassembled WGS sequence"/>
</dbReference>
<dbReference type="AlphaFoldDB" id="A0A7K1GNY2"/>
<dbReference type="Pfam" id="PF12833">
    <property type="entry name" value="HTH_18"/>
    <property type="match status" value="1"/>
</dbReference>
<proteinExistence type="predicted"/>
<dbReference type="PROSITE" id="PS00041">
    <property type="entry name" value="HTH_ARAC_FAMILY_1"/>
    <property type="match status" value="1"/>
</dbReference>
<comment type="caution">
    <text evidence="5">The sequence shown here is derived from an EMBL/GenBank/DDBJ whole genome shotgun (WGS) entry which is preliminary data.</text>
</comment>
<dbReference type="PANTHER" id="PTHR43280">
    <property type="entry name" value="ARAC-FAMILY TRANSCRIPTIONAL REGULATOR"/>
    <property type="match status" value="1"/>
</dbReference>
<evidence type="ECO:0000313" key="6">
    <source>
        <dbReference type="Proteomes" id="UP000488936"/>
    </source>
</evidence>
<name>A0A7K1GNY2_9FLAO</name>
<feature type="domain" description="HTH araC/xylS-type" evidence="4">
    <location>
        <begin position="96"/>
        <end position="175"/>
    </location>
</feature>
<gene>
    <name evidence="5" type="ORF">GJV77_12010</name>
</gene>